<dbReference type="AlphaFoldDB" id="A0A812NWQ3"/>
<sequence>MAFVQSRLAPLPRVFLTFHDESSTDQGTLRRSRSFADFTPYDLGDTNSTLESNTFGENVKDVNEAAETVLADGPESASADVIWPDTDAEDEDAENCKAGQLLDGLRLAAVGGPQQVPRQLVILNSLLQGPANMNTDLKPLASPPSLTPDPVKVRKAQDAGLKALRKARAMMPAVDMKPTLPQARGRRA</sequence>
<comment type="caution">
    <text evidence="1">The sequence shown here is derived from an EMBL/GenBank/DDBJ whole genome shotgun (WGS) entry which is preliminary data.</text>
</comment>
<protein>
    <submittedName>
        <fullName evidence="1">Uncharacterized protein</fullName>
    </submittedName>
</protein>
<reference evidence="1" key="1">
    <citation type="submission" date="2021-02" db="EMBL/GenBank/DDBJ databases">
        <authorList>
            <person name="Dougan E. K."/>
            <person name="Rhodes N."/>
            <person name="Thang M."/>
            <person name="Chan C."/>
        </authorList>
    </citation>
    <scope>NUCLEOTIDE SEQUENCE</scope>
</reference>
<accession>A0A812NWQ3</accession>
<evidence type="ECO:0000313" key="1">
    <source>
        <dbReference type="EMBL" id="CAE7318286.1"/>
    </source>
</evidence>
<gene>
    <name evidence="1" type="ORF">SNAT2548_LOCUS16687</name>
</gene>
<name>A0A812NWQ3_9DINO</name>
<proteinExistence type="predicted"/>
<organism evidence="1 2">
    <name type="scientific">Symbiodinium natans</name>
    <dbReference type="NCBI Taxonomy" id="878477"/>
    <lineage>
        <taxon>Eukaryota</taxon>
        <taxon>Sar</taxon>
        <taxon>Alveolata</taxon>
        <taxon>Dinophyceae</taxon>
        <taxon>Suessiales</taxon>
        <taxon>Symbiodiniaceae</taxon>
        <taxon>Symbiodinium</taxon>
    </lineage>
</organism>
<evidence type="ECO:0000313" key="2">
    <source>
        <dbReference type="Proteomes" id="UP000604046"/>
    </source>
</evidence>
<dbReference type="Proteomes" id="UP000604046">
    <property type="component" value="Unassembled WGS sequence"/>
</dbReference>
<dbReference type="EMBL" id="CAJNDS010002087">
    <property type="protein sequence ID" value="CAE7318286.1"/>
    <property type="molecule type" value="Genomic_DNA"/>
</dbReference>
<keyword evidence="2" id="KW-1185">Reference proteome</keyword>